<evidence type="ECO:0000313" key="2">
    <source>
        <dbReference type="Proteomes" id="UP000377224"/>
    </source>
</evidence>
<dbReference type="AlphaFoldDB" id="A0A5E7LFD3"/>
<proteinExistence type="predicted"/>
<organism evidence="1 2">
    <name type="scientific">Pseudomonas fluorescens</name>
    <dbReference type="NCBI Taxonomy" id="294"/>
    <lineage>
        <taxon>Bacteria</taxon>
        <taxon>Pseudomonadati</taxon>
        <taxon>Pseudomonadota</taxon>
        <taxon>Gammaproteobacteria</taxon>
        <taxon>Pseudomonadales</taxon>
        <taxon>Pseudomonadaceae</taxon>
        <taxon>Pseudomonas</taxon>
    </lineage>
</organism>
<name>A0A5E7LFD3_PSEFL</name>
<gene>
    <name evidence="1" type="ORF">PS896_03114</name>
</gene>
<dbReference type="Proteomes" id="UP000377224">
    <property type="component" value="Unassembled WGS sequence"/>
</dbReference>
<dbReference type="EMBL" id="CABVIN010000004">
    <property type="protein sequence ID" value="VVP06764.1"/>
    <property type="molecule type" value="Genomic_DNA"/>
</dbReference>
<evidence type="ECO:0000313" key="1">
    <source>
        <dbReference type="EMBL" id="VVP06764.1"/>
    </source>
</evidence>
<protein>
    <submittedName>
        <fullName evidence="1">Uncharacterized protein</fullName>
    </submittedName>
</protein>
<accession>A0A5E7LFD3</accession>
<reference evidence="1 2" key="1">
    <citation type="submission" date="2019-09" db="EMBL/GenBank/DDBJ databases">
        <authorList>
            <person name="Chandra G."/>
            <person name="Truman W A."/>
        </authorList>
    </citation>
    <scope>NUCLEOTIDE SEQUENCE [LARGE SCALE GENOMIC DNA]</scope>
    <source>
        <strain evidence="1">PS896</strain>
    </source>
</reference>
<sequence length="58" mass="6116">MNTAKTARGRQHKPTRSEVAAAWARLRDAASEGSIQASALLIALAENKPVIAMESPTA</sequence>